<keyword evidence="3" id="KW-1185">Reference proteome</keyword>
<dbReference type="PANTHER" id="PTHR37946">
    <property type="entry name" value="SLL1969 PROTEIN"/>
    <property type="match status" value="1"/>
</dbReference>
<dbReference type="Proteomes" id="UP000604898">
    <property type="component" value="Unassembled WGS sequence"/>
</dbReference>
<evidence type="ECO:0000259" key="1">
    <source>
        <dbReference type="Pfam" id="PF00561"/>
    </source>
</evidence>
<dbReference type="InterPro" id="IPR029058">
    <property type="entry name" value="AB_hydrolase_fold"/>
</dbReference>
<name>A0ABS1SWF9_9GAMM</name>
<dbReference type="PANTHER" id="PTHR37946:SF1">
    <property type="entry name" value="SLL1969 PROTEIN"/>
    <property type="match status" value="1"/>
</dbReference>
<dbReference type="Pfam" id="PF00561">
    <property type="entry name" value="Abhydrolase_1"/>
    <property type="match status" value="1"/>
</dbReference>
<comment type="caution">
    <text evidence="2">The sequence shown here is derived from an EMBL/GenBank/DDBJ whole genome shotgun (WGS) entry which is preliminary data.</text>
</comment>
<dbReference type="RefSeq" id="WP_202721109.1">
    <property type="nucleotide sequence ID" value="NZ_BPEX01000002.1"/>
</dbReference>
<dbReference type="SUPFAM" id="SSF53474">
    <property type="entry name" value="alpha/beta-Hydrolases"/>
    <property type="match status" value="1"/>
</dbReference>
<protein>
    <submittedName>
        <fullName evidence="2">Lipase</fullName>
    </submittedName>
</protein>
<evidence type="ECO:0000313" key="2">
    <source>
        <dbReference type="EMBL" id="MBL4912881.1"/>
    </source>
</evidence>
<evidence type="ECO:0000313" key="3">
    <source>
        <dbReference type="Proteomes" id="UP000604898"/>
    </source>
</evidence>
<dbReference type="EMBL" id="JAESVD010000003">
    <property type="protein sequence ID" value="MBL4912881.1"/>
    <property type="molecule type" value="Genomic_DNA"/>
</dbReference>
<proteinExistence type="predicted"/>
<sequence>MKVVLVHGIFNTGHVMRLLQKRLQRAGHECFAPTISPFDGRHGIEHAAESLRQQIDCRFGCAEQIVLVGFSMGGIIGRYYLQYLGGARRVSHFFSLSTPHNGSYLAYLPYPSKGIRQLRPNSAFLAELAESEAALAKVKLYSYWTPIDFTIVPSSSSFWHIAENKSFVIILHLTVIFSRRIAKAICHKIIESTDTKG</sequence>
<dbReference type="InterPro" id="IPR000073">
    <property type="entry name" value="AB_hydrolase_1"/>
</dbReference>
<accession>A0ABS1SWF9</accession>
<dbReference type="Gene3D" id="3.40.50.1820">
    <property type="entry name" value="alpha/beta hydrolase"/>
    <property type="match status" value="1"/>
</dbReference>
<feature type="domain" description="AB hydrolase-1" evidence="1">
    <location>
        <begin position="3"/>
        <end position="108"/>
    </location>
</feature>
<gene>
    <name evidence="2" type="ORF">JMA39_06985</name>
</gene>
<organism evidence="2 3">
    <name type="scientific">Shewanella schlegeliana</name>
    <dbReference type="NCBI Taxonomy" id="190308"/>
    <lineage>
        <taxon>Bacteria</taxon>
        <taxon>Pseudomonadati</taxon>
        <taxon>Pseudomonadota</taxon>
        <taxon>Gammaproteobacteria</taxon>
        <taxon>Alteromonadales</taxon>
        <taxon>Shewanellaceae</taxon>
        <taxon>Shewanella</taxon>
    </lineage>
</organism>
<reference evidence="2 3" key="1">
    <citation type="submission" date="2021-01" db="EMBL/GenBank/DDBJ databases">
        <title>Genome sequence of Shewanella schlegeliana JCM 11561.</title>
        <authorList>
            <person name="Zhang H."/>
            <person name="Li C."/>
        </authorList>
    </citation>
    <scope>NUCLEOTIDE SEQUENCE [LARGE SCALE GENOMIC DNA]</scope>
    <source>
        <strain evidence="2 3">JCM 11561</strain>
    </source>
</reference>